<comment type="caution">
    <text evidence="3">The sequence shown here is derived from an EMBL/GenBank/DDBJ whole genome shotgun (WGS) entry which is preliminary data.</text>
</comment>
<dbReference type="Proteomes" id="UP001232755">
    <property type="component" value="Unassembled WGS sequence"/>
</dbReference>
<dbReference type="InterPro" id="IPR023210">
    <property type="entry name" value="NADP_OxRdtase_dom"/>
</dbReference>
<dbReference type="Pfam" id="PF00248">
    <property type="entry name" value="Aldo_ket_red"/>
    <property type="match status" value="1"/>
</dbReference>
<sequence>MTTSSAPPGSALAASRVPLGDTGMTLSRVGLGAWSLGSTDWGPQDDTDSIATIREAVASGVNWIDTAAAYGLGHSEEVIGRALAALSPHERPYVFTKCGVVPDERGLRKVMTPASVRTELEGSLRRLGVDHIDLYQVHWPGDGKLLAWGPVTDDPGAPDLSTPLEEYWQTMADLRREGKVRAIGLSNHSVDELERAAAIAPVDAVQPPFSALDRGTADILAWCADTGAGAIVYQVLKSGLLSGAFSAERVAALRETDWRRQAPDFTTGLHHNLAVTEALGEVAARHAVTTAAVAIAWVLAWPGVTGAIIGARKPGQSADWAAAAALRLGEDDRQEISRALRDHVPDAGPVHP</sequence>
<organism evidence="3 4">
    <name type="scientific">Streptomyces africanus</name>
    <dbReference type="NCBI Taxonomy" id="231024"/>
    <lineage>
        <taxon>Bacteria</taxon>
        <taxon>Bacillati</taxon>
        <taxon>Actinomycetota</taxon>
        <taxon>Actinomycetes</taxon>
        <taxon>Kitasatosporales</taxon>
        <taxon>Streptomycetaceae</taxon>
        <taxon>Streptomyces</taxon>
    </lineage>
</organism>
<evidence type="ECO:0000313" key="4">
    <source>
        <dbReference type="Proteomes" id="UP001232755"/>
    </source>
</evidence>
<evidence type="ECO:0000259" key="2">
    <source>
        <dbReference type="Pfam" id="PF00248"/>
    </source>
</evidence>
<dbReference type="PANTHER" id="PTHR43364:SF4">
    <property type="entry name" value="NAD(P)-LINKED OXIDOREDUCTASE SUPERFAMILY PROTEIN"/>
    <property type="match status" value="1"/>
</dbReference>
<dbReference type="PRINTS" id="PR00069">
    <property type="entry name" value="ALDKETRDTASE"/>
</dbReference>
<dbReference type="EMBL" id="JAUSYP010000001">
    <property type="protein sequence ID" value="MDQ0748258.1"/>
    <property type="molecule type" value="Genomic_DNA"/>
</dbReference>
<keyword evidence="1" id="KW-0560">Oxidoreductase</keyword>
<evidence type="ECO:0000256" key="1">
    <source>
        <dbReference type="ARBA" id="ARBA00023002"/>
    </source>
</evidence>
<dbReference type="Gene3D" id="3.20.20.100">
    <property type="entry name" value="NADP-dependent oxidoreductase domain"/>
    <property type="match status" value="1"/>
</dbReference>
<accession>A0ABU0QLK7</accession>
<proteinExistence type="predicted"/>
<protein>
    <submittedName>
        <fullName evidence="3">Aryl-alcohol dehydrogenase-like predicted oxidoreductase</fullName>
    </submittedName>
</protein>
<dbReference type="CDD" id="cd19102">
    <property type="entry name" value="AKR_unchar"/>
    <property type="match status" value="1"/>
</dbReference>
<reference evidence="3 4" key="1">
    <citation type="submission" date="2023-07" db="EMBL/GenBank/DDBJ databases">
        <title>Comparative genomics of wheat-associated soil bacteria to identify genetic determinants of phenazine resistance.</title>
        <authorList>
            <person name="Mouncey N."/>
        </authorList>
    </citation>
    <scope>NUCLEOTIDE SEQUENCE [LARGE SCALE GENOMIC DNA]</scope>
    <source>
        <strain evidence="3 4">B3I12</strain>
    </source>
</reference>
<gene>
    <name evidence="3" type="ORF">QF034_002489</name>
</gene>
<dbReference type="InterPro" id="IPR050523">
    <property type="entry name" value="AKR_Detox_Biosynth"/>
</dbReference>
<evidence type="ECO:0000313" key="3">
    <source>
        <dbReference type="EMBL" id="MDQ0748258.1"/>
    </source>
</evidence>
<dbReference type="InterPro" id="IPR020471">
    <property type="entry name" value="AKR"/>
</dbReference>
<keyword evidence="4" id="KW-1185">Reference proteome</keyword>
<dbReference type="SUPFAM" id="SSF51430">
    <property type="entry name" value="NAD(P)-linked oxidoreductase"/>
    <property type="match status" value="1"/>
</dbReference>
<feature type="domain" description="NADP-dependent oxidoreductase" evidence="2">
    <location>
        <begin position="29"/>
        <end position="338"/>
    </location>
</feature>
<dbReference type="PANTHER" id="PTHR43364">
    <property type="entry name" value="NADH-SPECIFIC METHYLGLYOXAL REDUCTASE-RELATED"/>
    <property type="match status" value="1"/>
</dbReference>
<dbReference type="RefSeq" id="WP_307175019.1">
    <property type="nucleotide sequence ID" value="NZ_JAUSYP010000001.1"/>
</dbReference>
<dbReference type="InterPro" id="IPR036812">
    <property type="entry name" value="NAD(P)_OxRdtase_dom_sf"/>
</dbReference>
<name>A0ABU0QLK7_9ACTN</name>